<feature type="non-terminal residue" evidence="1">
    <location>
        <position position="1"/>
    </location>
</feature>
<organism evidence="1 2">
    <name type="scientific">Cymbomonas tetramitiformis</name>
    <dbReference type="NCBI Taxonomy" id="36881"/>
    <lineage>
        <taxon>Eukaryota</taxon>
        <taxon>Viridiplantae</taxon>
        <taxon>Chlorophyta</taxon>
        <taxon>Pyramimonadophyceae</taxon>
        <taxon>Pyramimonadales</taxon>
        <taxon>Pyramimonadaceae</taxon>
        <taxon>Cymbomonas</taxon>
    </lineage>
</organism>
<protein>
    <submittedName>
        <fullName evidence="1">Uncharacterized protein</fullName>
    </submittedName>
</protein>
<sequence>AVERVQMLLDAPEESFGDSVYMWPESADFRLSASFEYSVGDFSLSISGCAALLGTEGRSECAMLLISCMANPDSCPDKWEATMSPHL</sequence>
<gene>
    <name evidence="1" type="ORF">CYMTET_32054</name>
</gene>
<accession>A0AAE0FFS7</accession>
<dbReference type="AlphaFoldDB" id="A0AAE0FFS7"/>
<comment type="caution">
    <text evidence="1">The sequence shown here is derived from an EMBL/GenBank/DDBJ whole genome shotgun (WGS) entry which is preliminary data.</text>
</comment>
<evidence type="ECO:0000313" key="2">
    <source>
        <dbReference type="Proteomes" id="UP001190700"/>
    </source>
</evidence>
<dbReference type="Proteomes" id="UP001190700">
    <property type="component" value="Unassembled WGS sequence"/>
</dbReference>
<proteinExistence type="predicted"/>
<dbReference type="EMBL" id="LGRX02019152">
    <property type="protein sequence ID" value="KAK3258924.1"/>
    <property type="molecule type" value="Genomic_DNA"/>
</dbReference>
<name>A0AAE0FFS7_9CHLO</name>
<evidence type="ECO:0000313" key="1">
    <source>
        <dbReference type="EMBL" id="KAK3258924.1"/>
    </source>
</evidence>
<reference evidence="1 2" key="1">
    <citation type="journal article" date="2015" name="Genome Biol. Evol.">
        <title>Comparative Genomics of a Bacterivorous Green Alga Reveals Evolutionary Causalities and Consequences of Phago-Mixotrophic Mode of Nutrition.</title>
        <authorList>
            <person name="Burns J.A."/>
            <person name="Paasch A."/>
            <person name="Narechania A."/>
            <person name="Kim E."/>
        </authorList>
    </citation>
    <scope>NUCLEOTIDE SEQUENCE [LARGE SCALE GENOMIC DNA]</scope>
    <source>
        <strain evidence="1 2">PLY_AMNH</strain>
    </source>
</reference>
<keyword evidence="2" id="KW-1185">Reference proteome</keyword>